<evidence type="ECO:0000259" key="3">
    <source>
        <dbReference type="PROSITE" id="PS50404"/>
    </source>
</evidence>
<dbReference type="Gene3D" id="1.20.1050.130">
    <property type="match status" value="1"/>
</dbReference>
<dbReference type="Proteomes" id="UP001140562">
    <property type="component" value="Unassembled WGS sequence"/>
</dbReference>
<dbReference type="GO" id="GO:0004364">
    <property type="term" value="F:glutathione transferase activity"/>
    <property type="evidence" value="ECO:0007669"/>
    <property type="project" value="UniProtKB-EC"/>
</dbReference>
<dbReference type="EMBL" id="JAPEUV010000016">
    <property type="protein sequence ID" value="KAJ4340447.1"/>
    <property type="molecule type" value="Genomic_DNA"/>
</dbReference>
<dbReference type="SUPFAM" id="SSF52833">
    <property type="entry name" value="Thioredoxin-like"/>
    <property type="match status" value="1"/>
</dbReference>
<dbReference type="EC" id="2.5.1.18" evidence="1"/>
<dbReference type="PANTHER" id="PTHR43900">
    <property type="entry name" value="GLUTATHIONE S-TRANSFERASE RHO"/>
    <property type="match status" value="1"/>
</dbReference>
<feature type="domain" description="GST N-terminal" evidence="3">
    <location>
        <begin position="1"/>
        <end position="80"/>
    </location>
</feature>
<protein>
    <recommendedName>
        <fullName evidence="1">glutathione transferase</fullName>
        <ecNumber evidence="1">2.5.1.18</ecNumber>
    </recommendedName>
</protein>
<dbReference type="GO" id="GO:0043295">
    <property type="term" value="F:glutathione binding"/>
    <property type="evidence" value="ECO:0007669"/>
    <property type="project" value="TreeGrafter"/>
</dbReference>
<evidence type="ECO:0000313" key="4">
    <source>
        <dbReference type="EMBL" id="KAJ4340447.1"/>
    </source>
</evidence>
<comment type="caution">
    <text evidence="4">The sequence shown here is derived from an EMBL/GenBank/DDBJ whole genome shotgun (WGS) entry which is preliminary data.</text>
</comment>
<evidence type="ECO:0000256" key="2">
    <source>
        <dbReference type="ARBA" id="ARBA00022679"/>
    </source>
</evidence>
<keyword evidence="2" id="KW-0808">Transferase</keyword>
<dbReference type="GO" id="GO:0006749">
    <property type="term" value="P:glutathione metabolic process"/>
    <property type="evidence" value="ECO:0007669"/>
    <property type="project" value="TreeGrafter"/>
</dbReference>
<proteinExistence type="predicted"/>
<evidence type="ECO:0000256" key="1">
    <source>
        <dbReference type="ARBA" id="ARBA00012452"/>
    </source>
</evidence>
<dbReference type="Pfam" id="PF02798">
    <property type="entry name" value="GST_N"/>
    <property type="match status" value="1"/>
</dbReference>
<organism evidence="4 5">
    <name type="scientific">Didymella glomerata</name>
    <dbReference type="NCBI Taxonomy" id="749621"/>
    <lineage>
        <taxon>Eukaryota</taxon>
        <taxon>Fungi</taxon>
        <taxon>Dikarya</taxon>
        <taxon>Ascomycota</taxon>
        <taxon>Pezizomycotina</taxon>
        <taxon>Dothideomycetes</taxon>
        <taxon>Pleosporomycetidae</taxon>
        <taxon>Pleosporales</taxon>
        <taxon>Pleosporineae</taxon>
        <taxon>Didymellaceae</taxon>
        <taxon>Didymella</taxon>
    </lineage>
</organism>
<dbReference type="GO" id="GO:0005737">
    <property type="term" value="C:cytoplasm"/>
    <property type="evidence" value="ECO:0007669"/>
    <property type="project" value="TreeGrafter"/>
</dbReference>
<dbReference type="InterPro" id="IPR004045">
    <property type="entry name" value="Glutathione_S-Trfase_N"/>
</dbReference>
<reference evidence="4" key="1">
    <citation type="submission" date="2022-10" db="EMBL/GenBank/DDBJ databases">
        <title>Tapping the CABI collections for fungal endophytes: first genome assemblies for Collariella, Neodidymelliopsis, Ascochyta clinopodiicola, Didymella pomorum, Didymosphaeria variabile, Neocosmospora piperis and Neocucurbitaria cava.</title>
        <authorList>
            <person name="Hill R."/>
        </authorList>
    </citation>
    <scope>NUCLEOTIDE SEQUENCE</scope>
    <source>
        <strain evidence="4">IMI 360193</strain>
    </source>
</reference>
<sequence>MLEELGLEYALKPIDLIENELQVRGRLPQLGQAYCFAQFPGLLQSRDLSEKTPVIEIDGYMLFEARAICRFLAHKYQINPASLSLPTDTDALGAFEQAASVEYAATNNLDTDTDAITAHGEAELRRVLDYYENMLEKQGWLAGKASVLLLMIRRF</sequence>
<name>A0A9W8X3Y2_9PLEO</name>
<dbReference type="InterPro" id="IPR036249">
    <property type="entry name" value="Thioredoxin-like_sf"/>
</dbReference>
<gene>
    <name evidence="4" type="ORF">N0V87_002431</name>
</gene>
<evidence type="ECO:0000313" key="5">
    <source>
        <dbReference type="Proteomes" id="UP001140562"/>
    </source>
</evidence>
<dbReference type="PROSITE" id="PS50404">
    <property type="entry name" value="GST_NTER"/>
    <property type="match status" value="1"/>
</dbReference>
<dbReference type="PANTHER" id="PTHR43900:SF3">
    <property type="entry name" value="GLUTATHIONE S-TRANSFERASE RHO"/>
    <property type="match status" value="1"/>
</dbReference>
<keyword evidence="5" id="KW-1185">Reference proteome</keyword>
<accession>A0A9W8X3Y2</accession>
<dbReference type="AlphaFoldDB" id="A0A9W8X3Y2"/>
<dbReference type="OrthoDB" id="654211at2759"/>